<reference evidence="1 2" key="1">
    <citation type="submission" date="2015-01" db="EMBL/GenBank/DDBJ databases">
        <title>Evolution of Trichinella species and genotypes.</title>
        <authorList>
            <person name="Korhonen P.K."/>
            <person name="Edoardo P."/>
            <person name="Giuseppe L.R."/>
            <person name="Gasser R.B."/>
        </authorList>
    </citation>
    <scope>NUCLEOTIDE SEQUENCE [LARGE SCALE GENOMIC DNA]</scope>
    <source>
        <strain evidence="1">ISS470</strain>
    </source>
</reference>
<protein>
    <submittedName>
        <fullName evidence="1">Uncharacterized protein</fullName>
    </submittedName>
</protein>
<evidence type="ECO:0000313" key="2">
    <source>
        <dbReference type="Proteomes" id="UP000054995"/>
    </source>
</evidence>
<comment type="caution">
    <text evidence="1">The sequence shown here is derived from an EMBL/GenBank/DDBJ whole genome shotgun (WGS) entry which is preliminary data.</text>
</comment>
<organism evidence="1 2">
    <name type="scientific">Trichinella pseudospiralis</name>
    <name type="common">Parasitic roundworm</name>
    <dbReference type="NCBI Taxonomy" id="6337"/>
    <lineage>
        <taxon>Eukaryota</taxon>
        <taxon>Metazoa</taxon>
        <taxon>Ecdysozoa</taxon>
        <taxon>Nematoda</taxon>
        <taxon>Enoplea</taxon>
        <taxon>Dorylaimia</taxon>
        <taxon>Trichinellida</taxon>
        <taxon>Trichinellidae</taxon>
        <taxon>Trichinella</taxon>
    </lineage>
</organism>
<dbReference type="EMBL" id="JYDT01002336">
    <property type="protein sequence ID" value="KRY63421.1"/>
    <property type="molecule type" value="Genomic_DNA"/>
</dbReference>
<dbReference type="AlphaFoldDB" id="A0A0V1DPE4"/>
<accession>A0A0V1DPE4</accession>
<name>A0A0V1DPE4_TRIPS</name>
<keyword evidence="2" id="KW-1185">Reference proteome</keyword>
<dbReference type="OrthoDB" id="10452252at2759"/>
<dbReference type="Proteomes" id="UP000054995">
    <property type="component" value="Unassembled WGS sequence"/>
</dbReference>
<gene>
    <name evidence="1" type="ORF">T4D_11520</name>
</gene>
<proteinExistence type="predicted"/>
<evidence type="ECO:0000313" key="1">
    <source>
        <dbReference type="EMBL" id="KRY63421.1"/>
    </source>
</evidence>
<sequence length="52" mass="5508">MLGPGSGTIWRCGLVGVGVSLWQPLDEDVELSALPAPCLPRCCHAPTLMIMD</sequence>